<evidence type="ECO:0000313" key="2">
    <source>
        <dbReference type="Proteomes" id="UP001157006"/>
    </source>
</evidence>
<organism evidence="1 2">
    <name type="scientific">Vicia faba</name>
    <name type="common">Broad bean</name>
    <name type="synonym">Faba vulgaris</name>
    <dbReference type="NCBI Taxonomy" id="3906"/>
    <lineage>
        <taxon>Eukaryota</taxon>
        <taxon>Viridiplantae</taxon>
        <taxon>Streptophyta</taxon>
        <taxon>Embryophyta</taxon>
        <taxon>Tracheophyta</taxon>
        <taxon>Spermatophyta</taxon>
        <taxon>Magnoliopsida</taxon>
        <taxon>eudicotyledons</taxon>
        <taxon>Gunneridae</taxon>
        <taxon>Pentapetalae</taxon>
        <taxon>rosids</taxon>
        <taxon>fabids</taxon>
        <taxon>Fabales</taxon>
        <taxon>Fabaceae</taxon>
        <taxon>Papilionoideae</taxon>
        <taxon>50 kb inversion clade</taxon>
        <taxon>NPAAA clade</taxon>
        <taxon>Hologalegina</taxon>
        <taxon>IRL clade</taxon>
        <taxon>Fabeae</taxon>
        <taxon>Vicia</taxon>
    </lineage>
</organism>
<gene>
    <name evidence="1" type="ORF">VFH_IV071800</name>
</gene>
<accession>A0AAV1AGI3</accession>
<evidence type="ECO:0000313" key="1">
    <source>
        <dbReference type="EMBL" id="CAI8608175.1"/>
    </source>
</evidence>
<reference evidence="1 2" key="1">
    <citation type="submission" date="2023-01" db="EMBL/GenBank/DDBJ databases">
        <authorList>
            <person name="Kreplak J."/>
        </authorList>
    </citation>
    <scope>NUCLEOTIDE SEQUENCE [LARGE SCALE GENOMIC DNA]</scope>
</reference>
<name>A0AAV1AGI3_VICFA</name>
<dbReference type="Proteomes" id="UP001157006">
    <property type="component" value="Chromosome 4"/>
</dbReference>
<dbReference type="EMBL" id="OX451739">
    <property type="protein sequence ID" value="CAI8608175.1"/>
    <property type="molecule type" value="Genomic_DNA"/>
</dbReference>
<protein>
    <submittedName>
        <fullName evidence="1">Uncharacterized protein</fullName>
    </submittedName>
</protein>
<keyword evidence="2" id="KW-1185">Reference proteome</keyword>
<proteinExistence type="predicted"/>
<sequence>MMTSSNSIRNDSEGAPCFDLQQDESFNLPSLKKLRLNIRGMNVTSLNIFLNDCTCLENLDIYFYAEDYTRIFTPSLYVPPSLNMLKIIVSDSDLGTSLETQVLHFAHISTNDADSDACILQNMGEASFDVSNASAFTLIKLLQALSGIKHLVFSRLATKI</sequence>
<dbReference type="AlphaFoldDB" id="A0AAV1AGI3"/>